<evidence type="ECO:0000313" key="3">
    <source>
        <dbReference type="Proteomes" id="UP000324705"/>
    </source>
</evidence>
<dbReference type="PANTHER" id="PTHR47906">
    <property type="entry name" value="OSJNBB0050O03.9 PROTEIN-RELATED"/>
    <property type="match status" value="1"/>
</dbReference>
<evidence type="ECO:0000313" key="2">
    <source>
        <dbReference type="EMBL" id="VAI18414.1"/>
    </source>
</evidence>
<name>A0A9R0TQX9_TRITD</name>
<accession>A0A9R0TQX9</accession>
<organism evidence="2 3">
    <name type="scientific">Triticum turgidum subsp. durum</name>
    <name type="common">Durum wheat</name>
    <name type="synonym">Triticum durum</name>
    <dbReference type="NCBI Taxonomy" id="4567"/>
    <lineage>
        <taxon>Eukaryota</taxon>
        <taxon>Viridiplantae</taxon>
        <taxon>Streptophyta</taxon>
        <taxon>Embryophyta</taxon>
        <taxon>Tracheophyta</taxon>
        <taxon>Spermatophyta</taxon>
        <taxon>Magnoliopsida</taxon>
        <taxon>Liliopsida</taxon>
        <taxon>Poales</taxon>
        <taxon>Poaceae</taxon>
        <taxon>BOP clade</taxon>
        <taxon>Pooideae</taxon>
        <taxon>Triticodae</taxon>
        <taxon>Triticeae</taxon>
        <taxon>Triticinae</taxon>
        <taxon>Triticum</taxon>
    </lineage>
</organism>
<feature type="region of interest" description="Disordered" evidence="1">
    <location>
        <begin position="202"/>
        <end position="258"/>
    </location>
</feature>
<dbReference type="AlphaFoldDB" id="A0A9R0TQX9"/>
<evidence type="ECO:0000256" key="1">
    <source>
        <dbReference type="SAM" id="MobiDB-lite"/>
    </source>
</evidence>
<dbReference type="OMA" id="WKCIEDI"/>
<reference evidence="2 3" key="1">
    <citation type="submission" date="2017-09" db="EMBL/GenBank/DDBJ databases">
        <authorList>
            <consortium name="International Durum Wheat Genome Sequencing Consortium (IDWGSC)"/>
            <person name="Milanesi L."/>
        </authorList>
    </citation>
    <scope>NUCLEOTIDE SEQUENCE [LARGE SCALE GENOMIC DNA]</scope>
    <source>
        <strain evidence="3">cv. Svevo</strain>
    </source>
</reference>
<dbReference type="EMBL" id="LT934119">
    <property type="protein sequence ID" value="VAI18414.1"/>
    <property type="molecule type" value="Genomic_DNA"/>
</dbReference>
<keyword evidence="3" id="KW-1185">Reference proteome</keyword>
<dbReference type="Proteomes" id="UP000324705">
    <property type="component" value="Chromosome 5A"/>
</dbReference>
<sequence>MGVCMLVGTMLLVHLFNHFKWFVLVTYLQVMGKQKLTIKTEEESNPREKYITWTDEATRFMLDWYIELRKDKPATFKFKKQHHLHCADALNGKFSLGVTQTQVDRHYRSCKEKWGWVRRAMANSGNGFDRINFTFTLSESEKQNLSKTAVNYLTRPIRFFNQLQELFSDQSHADGSLATDQTTVNVDDDSDDSEEVRELEANLIPVDSDEADSDTINRHSPKVDLEGNSLNKKRKHVSSSPSKKPTKGKANKKGKISNDDMAASIKKLADSLASPIVSVQPMPPTDPYANLWKRINALTIPAKDKLEIVAYLSKPDQDIFRSYLNYADETILGQWILSFFEPRFQEDGGNGGSATAH</sequence>
<feature type="compositionally biased region" description="Basic and acidic residues" evidence="1">
    <location>
        <begin position="215"/>
        <end position="225"/>
    </location>
</feature>
<protein>
    <recommendedName>
        <fullName evidence="4">Myb/SANT-like domain-containing protein</fullName>
    </recommendedName>
</protein>
<dbReference type="Gramene" id="TRITD5Av1G150110.1">
    <property type="protein sequence ID" value="TRITD5Av1G150110.1"/>
    <property type="gene ID" value="TRITD5Av1G150110"/>
</dbReference>
<proteinExistence type="predicted"/>
<gene>
    <name evidence="2" type="ORF">TRITD_5Av1G150110</name>
</gene>
<feature type="compositionally biased region" description="Basic residues" evidence="1">
    <location>
        <begin position="244"/>
        <end position="255"/>
    </location>
</feature>
<evidence type="ECO:0008006" key="4">
    <source>
        <dbReference type="Google" id="ProtNLM"/>
    </source>
</evidence>
<dbReference type="PANTHER" id="PTHR47906:SF8">
    <property type="entry name" value="MYB_SANT-LIKE DOMAIN-CONTAINING PROTEIN"/>
    <property type="match status" value="1"/>
</dbReference>